<dbReference type="FunFam" id="3.40.640.10:FF:000015">
    <property type="entry name" value="Aspartate aminotransferase"/>
    <property type="match status" value="1"/>
</dbReference>
<dbReference type="SUPFAM" id="SSF53383">
    <property type="entry name" value="PLP-dependent transferases"/>
    <property type="match status" value="1"/>
</dbReference>
<dbReference type="InterPro" id="IPR004838">
    <property type="entry name" value="NHTrfase_class1_PyrdxlP-BS"/>
</dbReference>
<name>A0A6J5JBR4_9BURK</name>
<dbReference type="PANTHER" id="PTHR11879:SF37">
    <property type="entry name" value="AROMATIC-AMINO-ACID AMINOTRANSFERASE"/>
    <property type="match status" value="1"/>
</dbReference>
<dbReference type="InterPro" id="IPR015421">
    <property type="entry name" value="PyrdxlP-dep_Trfase_major"/>
</dbReference>
<dbReference type="InterPro" id="IPR015424">
    <property type="entry name" value="PyrdxlP-dep_Trfase"/>
</dbReference>
<evidence type="ECO:0000256" key="2">
    <source>
        <dbReference type="ARBA" id="ARBA00007441"/>
    </source>
</evidence>
<evidence type="ECO:0000259" key="8">
    <source>
        <dbReference type="Pfam" id="PF00155"/>
    </source>
</evidence>
<dbReference type="NCBIfam" id="NF006719">
    <property type="entry name" value="PRK09257.1"/>
    <property type="match status" value="1"/>
</dbReference>
<dbReference type="GO" id="GO:0004838">
    <property type="term" value="F:L-tyrosine-2-oxoglutarate transaminase activity"/>
    <property type="evidence" value="ECO:0007669"/>
    <property type="project" value="TreeGrafter"/>
</dbReference>
<reference evidence="9 10" key="1">
    <citation type="submission" date="2020-04" db="EMBL/GenBank/DDBJ databases">
        <authorList>
            <person name="Depoorter E."/>
        </authorList>
    </citation>
    <scope>NUCLEOTIDE SEQUENCE [LARGE SCALE GENOMIC DNA]</scope>
    <source>
        <strain evidence="9 10">BCC0217</strain>
    </source>
</reference>
<dbReference type="PRINTS" id="PR00799">
    <property type="entry name" value="TRANSAMINASE"/>
</dbReference>
<dbReference type="InterPro" id="IPR000796">
    <property type="entry name" value="Asp_trans"/>
</dbReference>
<evidence type="ECO:0000313" key="10">
    <source>
        <dbReference type="Proteomes" id="UP000494301"/>
    </source>
</evidence>
<keyword evidence="6" id="KW-0663">Pyridoxal phosphate</keyword>
<evidence type="ECO:0000256" key="7">
    <source>
        <dbReference type="RuleBase" id="RU000481"/>
    </source>
</evidence>
<evidence type="ECO:0000313" key="9">
    <source>
        <dbReference type="EMBL" id="CAB3969056.1"/>
    </source>
</evidence>
<keyword evidence="5 7" id="KW-0808">Transferase</keyword>
<evidence type="ECO:0000256" key="4">
    <source>
        <dbReference type="ARBA" id="ARBA00022576"/>
    </source>
</evidence>
<evidence type="ECO:0000256" key="1">
    <source>
        <dbReference type="ARBA" id="ARBA00001933"/>
    </source>
</evidence>
<dbReference type="GO" id="GO:0005829">
    <property type="term" value="C:cytosol"/>
    <property type="evidence" value="ECO:0007669"/>
    <property type="project" value="TreeGrafter"/>
</dbReference>
<evidence type="ECO:0000256" key="5">
    <source>
        <dbReference type="ARBA" id="ARBA00022679"/>
    </source>
</evidence>
<evidence type="ECO:0000256" key="6">
    <source>
        <dbReference type="ARBA" id="ARBA00022898"/>
    </source>
</evidence>
<dbReference type="AlphaFoldDB" id="A0A6J5JBR4"/>
<organism evidence="9 10">
    <name type="scientific">Burkholderia aenigmatica</name>
    <dbReference type="NCBI Taxonomy" id="2015348"/>
    <lineage>
        <taxon>Bacteria</taxon>
        <taxon>Pseudomonadati</taxon>
        <taxon>Pseudomonadota</taxon>
        <taxon>Betaproteobacteria</taxon>
        <taxon>Burkholderiales</taxon>
        <taxon>Burkholderiaceae</taxon>
        <taxon>Burkholderia</taxon>
        <taxon>Burkholderia cepacia complex</taxon>
    </lineage>
</organism>
<dbReference type="InterPro" id="IPR004839">
    <property type="entry name" value="Aminotransferase_I/II_large"/>
</dbReference>
<comment type="cofactor">
    <cofactor evidence="1 7">
        <name>pyridoxal 5'-phosphate</name>
        <dbReference type="ChEBI" id="CHEBI:597326"/>
    </cofactor>
</comment>
<dbReference type="Proteomes" id="UP000494301">
    <property type="component" value="Unassembled WGS sequence"/>
</dbReference>
<proteinExistence type="inferred from homology"/>
<comment type="similarity">
    <text evidence="2 7">Belongs to the class-I pyridoxal-phosphate-dependent aminotransferase family.</text>
</comment>
<dbReference type="Gene3D" id="3.40.640.10">
    <property type="entry name" value="Type I PLP-dependent aspartate aminotransferase-like (Major domain)"/>
    <property type="match status" value="1"/>
</dbReference>
<feature type="domain" description="Aminotransferase class I/classII large" evidence="8">
    <location>
        <begin position="56"/>
        <end position="421"/>
    </location>
</feature>
<dbReference type="GO" id="GO:0042802">
    <property type="term" value="F:identical protein binding"/>
    <property type="evidence" value="ECO:0007669"/>
    <property type="project" value="TreeGrafter"/>
</dbReference>
<dbReference type="PROSITE" id="PS00105">
    <property type="entry name" value="AA_TRANSFER_CLASS_1"/>
    <property type="match status" value="1"/>
</dbReference>
<dbReference type="InterPro" id="IPR015422">
    <property type="entry name" value="PyrdxlP-dep_Trfase_small"/>
</dbReference>
<sequence>MRPMSRLLIPTQRGAAGGTAAFNLYRHSAMYEHVPAYPGDPILSLFQAFQQDAHPHKVNLSIGLYYDDAGRIPVLDSTRIAAEQLRDAGAPHTYLPMEGLAAYRQGVQRLVFGDDCAALAEGRIATLQTLGGSGAIRLGAEFVKRYFPDSAIWISDPTWDNHRVIFSAAGLDVHTYPYYDALRNDIRVDAMLATLDALPARSVVLLQPCCHNPTGLDLGRDAWRAVIDVLARRGLIPFLDMAYQGFGDGLADDAWAVRAIVDAGLPAIVSNSFSKNFSLYGERVGGLSVVCANASEAATVLSQLQAGVRRTYSSPPLFGAQLVSTVLNDDALRARWEGEVAQVRTRIKRMRGELKARLDARLPDRAFDALVTQRGMFSYTGMAATDVDRLRASHGVYLLRSGRMCIAGLNDANVDHVANAIADVLGVASRRAA</sequence>
<gene>
    <name evidence="9" type="ORF">BLA3211_05287</name>
</gene>
<protein>
    <recommendedName>
        <fullName evidence="7">Aminotransferase</fullName>
        <ecNumber evidence="7">2.6.1.-</ecNumber>
    </recommendedName>
</protein>
<dbReference type="Pfam" id="PF00155">
    <property type="entry name" value="Aminotran_1_2"/>
    <property type="match status" value="1"/>
</dbReference>
<dbReference type="GO" id="GO:0033585">
    <property type="term" value="P:L-phenylalanine biosynthetic process from chorismate via phenylpyruvate"/>
    <property type="evidence" value="ECO:0007669"/>
    <property type="project" value="TreeGrafter"/>
</dbReference>
<dbReference type="Gene3D" id="3.90.1150.10">
    <property type="entry name" value="Aspartate Aminotransferase, domain 1"/>
    <property type="match status" value="1"/>
</dbReference>
<accession>A0A6J5JBR4</accession>
<dbReference type="GO" id="GO:0030170">
    <property type="term" value="F:pyridoxal phosphate binding"/>
    <property type="evidence" value="ECO:0007669"/>
    <property type="project" value="InterPro"/>
</dbReference>
<dbReference type="CDD" id="cd00609">
    <property type="entry name" value="AAT_like"/>
    <property type="match status" value="1"/>
</dbReference>
<keyword evidence="4 7" id="KW-0032">Aminotransferase</keyword>
<comment type="subunit">
    <text evidence="3">Homodimer.</text>
</comment>
<dbReference type="EC" id="2.6.1.-" evidence="7"/>
<dbReference type="PANTHER" id="PTHR11879">
    <property type="entry name" value="ASPARTATE AMINOTRANSFERASE"/>
    <property type="match status" value="1"/>
</dbReference>
<evidence type="ECO:0000256" key="3">
    <source>
        <dbReference type="ARBA" id="ARBA00011738"/>
    </source>
</evidence>
<dbReference type="EMBL" id="CABWIL020000020">
    <property type="protein sequence ID" value="CAB3969056.1"/>
    <property type="molecule type" value="Genomic_DNA"/>
</dbReference>